<keyword evidence="1" id="KW-0732">Signal</keyword>
<sequence>MEPKNKNTANQKQSFNLLTVLSLCAIVTSTTTAAIEQLSKKQDFVPTGEQQTLNQDFNNHLDKNDDVVLEEIDLDKEWQGIFGDDESGQGFLIAGCGGCRAI</sequence>
<organism evidence="2 3">
    <name type="scientific">Chlorogloeopsis fritschii PCC 6912</name>
    <dbReference type="NCBI Taxonomy" id="211165"/>
    <lineage>
        <taxon>Bacteria</taxon>
        <taxon>Bacillati</taxon>
        <taxon>Cyanobacteriota</taxon>
        <taxon>Cyanophyceae</taxon>
        <taxon>Nostocales</taxon>
        <taxon>Chlorogloeopsidaceae</taxon>
        <taxon>Chlorogloeopsis</taxon>
    </lineage>
</organism>
<accession>A0A433N724</accession>
<evidence type="ECO:0000313" key="2">
    <source>
        <dbReference type="EMBL" id="RUR77434.1"/>
    </source>
</evidence>
<name>A0A433N724_CHLFR</name>
<comment type="caution">
    <text evidence="2">The sequence shown here is derived from an EMBL/GenBank/DDBJ whole genome shotgun (WGS) entry which is preliminary data.</text>
</comment>
<gene>
    <name evidence="2" type="ORF">PCC6912_38250</name>
</gene>
<dbReference type="AlphaFoldDB" id="A0A433N724"/>
<evidence type="ECO:0000313" key="3">
    <source>
        <dbReference type="Proteomes" id="UP000268857"/>
    </source>
</evidence>
<keyword evidence="3" id="KW-1185">Reference proteome</keyword>
<protein>
    <submittedName>
        <fullName evidence="2">Uncharacterized protein</fullName>
    </submittedName>
</protein>
<proteinExistence type="predicted"/>
<feature type="signal peptide" evidence="1">
    <location>
        <begin position="1"/>
        <end position="33"/>
    </location>
</feature>
<feature type="chain" id="PRO_5019339505" evidence="1">
    <location>
        <begin position="34"/>
        <end position="102"/>
    </location>
</feature>
<dbReference type="RefSeq" id="WP_016878501.1">
    <property type="nucleotide sequence ID" value="NZ_AJLN01000079.1"/>
</dbReference>
<evidence type="ECO:0000256" key="1">
    <source>
        <dbReference type="SAM" id="SignalP"/>
    </source>
</evidence>
<dbReference type="OrthoDB" id="9906568at2"/>
<reference evidence="2 3" key="1">
    <citation type="journal article" date="2019" name="Genome Biol. Evol.">
        <title>Day and night: Metabolic profiles and evolutionary relationships of six axenic non-marine cyanobacteria.</title>
        <authorList>
            <person name="Will S.E."/>
            <person name="Henke P."/>
            <person name="Boedeker C."/>
            <person name="Huang S."/>
            <person name="Brinkmann H."/>
            <person name="Rohde M."/>
            <person name="Jarek M."/>
            <person name="Friedl T."/>
            <person name="Seufert S."/>
            <person name="Schumacher M."/>
            <person name="Overmann J."/>
            <person name="Neumann-Schaal M."/>
            <person name="Petersen J."/>
        </authorList>
    </citation>
    <scope>NUCLEOTIDE SEQUENCE [LARGE SCALE GENOMIC DNA]</scope>
    <source>
        <strain evidence="2 3">PCC 6912</strain>
    </source>
</reference>
<dbReference type="Proteomes" id="UP000268857">
    <property type="component" value="Unassembled WGS sequence"/>
</dbReference>
<dbReference type="EMBL" id="RSCJ01000017">
    <property type="protein sequence ID" value="RUR77434.1"/>
    <property type="molecule type" value="Genomic_DNA"/>
</dbReference>